<keyword evidence="4" id="KW-1185">Reference proteome</keyword>
<reference evidence="2" key="1">
    <citation type="submission" date="2017-09" db="EMBL/GenBank/DDBJ databases">
        <title>FDA dAtabase for Regulatory Grade micrObial Sequences (FDA-ARGOS): Supporting development and validation of Infectious Disease Dx tests.</title>
        <authorList>
            <person name="Minogue T."/>
            <person name="Wolcott M."/>
            <person name="Wasieloski L."/>
            <person name="Aguilar W."/>
            <person name="Moore D."/>
            <person name="Tallon L.J."/>
            <person name="Sadzewicz L."/>
            <person name="Ott S."/>
            <person name="Zhao X."/>
            <person name="Nagaraj S."/>
            <person name="Vavikolanu K."/>
            <person name="Aluvathingal J."/>
            <person name="Nadendla S."/>
            <person name="Sichtig H."/>
        </authorList>
    </citation>
    <scope>NUCLEOTIDE SEQUENCE</scope>
    <source>
        <strain evidence="2">FDAARGOS_387</strain>
    </source>
</reference>
<gene>
    <name evidence="2" type="ORF">CRN84_05450</name>
    <name evidence="3" type="ORF">NCTC12282_01801</name>
</gene>
<dbReference type="STRING" id="1111728.GCA_000427805_04581"/>
<dbReference type="AlphaFoldDB" id="A0A2C6BXG8"/>
<evidence type="ECO:0000313" key="3">
    <source>
        <dbReference type="EMBL" id="VFS46871.1"/>
    </source>
</evidence>
<evidence type="ECO:0000313" key="2">
    <source>
        <dbReference type="EMBL" id="PHI28800.1"/>
    </source>
</evidence>
<evidence type="ECO:0008006" key="6">
    <source>
        <dbReference type="Google" id="ProtNLM"/>
    </source>
</evidence>
<dbReference type="RefSeq" id="WP_051323466.1">
    <property type="nucleotide sequence ID" value="NZ_PDDX01000001.1"/>
</dbReference>
<accession>A0A2C6BXG8</accession>
<sequence length="172" mass="18761">MLNKTIFLVFAMVLSLAGCSEPEPTGTKIFGGTAYIEIPTEFTLMPKDMLAAKYPQPNAPQEAYFVEEGKVSLAFSATKNTLPDGKLGEVANMMKKQFAPFNPTLEAKDIDGRKAYLLTMNTPTAEGTIKNIMLLTTISGKLVIATFNSTEDLAGKYMDVGKNALFSLKFKK</sequence>
<evidence type="ECO:0000313" key="5">
    <source>
        <dbReference type="Proteomes" id="UP000373449"/>
    </source>
</evidence>
<evidence type="ECO:0000256" key="1">
    <source>
        <dbReference type="SAM" id="SignalP"/>
    </source>
</evidence>
<feature type="signal peptide" evidence="1">
    <location>
        <begin position="1"/>
        <end position="17"/>
    </location>
</feature>
<dbReference type="Proteomes" id="UP000373449">
    <property type="component" value="Unassembled WGS sequence"/>
</dbReference>
<evidence type="ECO:0000313" key="4">
    <source>
        <dbReference type="Proteomes" id="UP000224974"/>
    </source>
</evidence>
<proteinExistence type="predicted"/>
<name>A0A2C6BXG8_9GAMM</name>
<dbReference type="OrthoDB" id="6623559at2"/>
<protein>
    <recommendedName>
        <fullName evidence="6">DUF1795 domain-containing protein</fullName>
    </recommendedName>
</protein>
<keyword evidence="1" id="KW-0732">Signal</keyword>
<reference evidence="4" key="2">
    <citation type="submission" date="2017-09" db="EMBL/GenBank/DDBJ databases">
        <title>FDA dAtabase for Regulatory Grade micrObial Sequences (FDA-ARGOS): Supporting development and validation of Infectious Disease Dx tests.</title>
        <authorList>
            <person name="Minogue T."/>
            <person name="Wolcott M."/>
            <person name="Wasieloski L."/>
            <person name="Aguilar W."/>
            <person name="Moore D."/>
            <person name="Tallon L."/>
            <person name="Sadzewicz L."/>
            <person name="Ott S."/>
            <person name="Zhao X."/>
            <person name="Nagaraj S."/>
            <person name="Vavikolanu K."/>
            <person name="Aluvathingal J."/>
            <person name="Nadendla S."/>
            <person name="Sichtig H."/>
        </authorList>
    </citation>
    <scope>NUCLEOTIDE SEQUENCE [LARGE SCALE GENOMIC DNA]</scope>
    <source>
        <strain evidence="4">FDAARGOS_387</strain>
    </source>
</reference>
<dbReference type="PROSITE" id="PS51257">
    <property type="entry name" value="PROKAR_LIPOPROTEIN"/>
    <property type="match status" value="1"/>
</dbReference>
<organism evidence="2 4">
    <name type="scientific">Budvicia aquatica</name>
    <dbReference type="NCBI Taxonomy" id="82979"/>
    <lineage>
        <taxon>Bacteria</taxon>
        <taxon>Pseudomonadati</taxon>
        <taxon>Pseudomonadota</taxon>
        <taxon>Gammaproteobacteria</taxon>
        <taxon>Enterobacterales</taxon>
        <taxon>Budviciaceae</taxon>
        <taxon>Budvicia</taxon>
    </lineage>
</organism>
<dbReference type="EMBL" id="PDDX01000001">
    <property type="protein sequence ID" value="PHI28800.1"/>
    <property type="molecule type" value="Genomic_DNA"/>
</dbReference>
<feature type="chain" id="PRO_5036036563" description="DUF1795 domain-containing protein" evidence="1">
    <location>
        <begin position="18"/>
        <end position="172"/>
    </location>
</feature>
<reference evidence="3 5" key="3">
    <citation type="submission" date="2019-03" db="EMBL/GenBank/DDBJ databases">
        <authorList>
            <consortium name="Pathogen Informatics"/>
        </authorList>
    </citation>
    <scope>NUCLEOTIDE SEQUENCE [LARGE SCALE GENOMIC DNA]</scope>
    <source>
        <strain evidence="3 5">NCTC12282</strain>
    </source>
</reference>
<dbReference type="Proteomes" id="UP000224974">
    <property type="component" value="Unassembled WGS sequence"/>
</dbReference>
<dbReference type="EMBL" id="CAADJA010000002">
    <property type="protein sequence ID" value="VFS46871.1"/>
    <property type="molecule type" value="Genomic_DNA"/>
</dbReference>